<dbReference type="Proteomes" id="UP001254832">
    <property type="component" value="Unassembled WGS sequence"/>
</dbReference>
<organism evidence="1 2">
    <name type="scientific">Paenibacillus amylolyticus</name>
    <dbReference type="NCBI Taxonomy" id="1451"/>
    <lineage>
        <taxon>Bacteria</taxon>
        <taxon>Bacillati</taxon>
        <taxon>Bacillota</taxon>
        <taxon>Bacilli</taxon>
        <taxon>Bacillales</taxon>
        <taxon>Paenibacillaceae</taxon>
        <taxon>Paenibacillus</taxon>
    </lineage>
</organism>
<gene>
    <name evidence="1" type="ORF">J2W91_002117</name>
</gene>
<evidence type="ECO:0000313" key="1">
    <source>
        <dbReference type="EMBL" id="MDR6723655.1"/>
    </source>
</evidence>
<proteinExistence type="predicted"/>
<evidence type="ECO:0000313" key="2">
    <source>
        <dbReference type="Proteomes" id="UP001254832"/>
    </source>
</evidence>
<dbReference type="AlphaFoldDB" id="A0AAP5H1N8"/>
<sequence>MEDQIEKLSILGIRLNPELNINDLLEGGSRAEFEKDPFQSLLICLGGEIHKNEKWYEASEHVCYLDTECIEDQGDYVWIIEKLIKMTKVDIYNVKDTIRPDLEEAMVSFEYNNQQIEWKLNFEDDWLDLEIFYRFNQLINEERDKRIAVMSLDQSCLIAYLTQAERKVLNKLLKYKFQ</sequence>
<dbReference type="RefSeq" id="WP_310139077.1">
    <property type="nucleotide sequence ID" value="NZ_JAVDTR010000005.1"/>
</dbReference>
<name>A0AAP5H1N8_PAEAM</name>
<reference evidence="1" key="1">
    <citation type="submission" date="2023-07" db="EMBL/GenBank/DDBJ databases">
        <title>Sorghum-associated microbial communities from plants grown in Nebraska, USA.</title>
        <authorList>
            <person name="Schachtman D."/>
        </authorList>
    </citation>
    <scope>NUCLEOTIDE SEQUENCE</scope>
    <source>
        <strain evidence="1">BE80</strain>
    </source>
</reference>
<comment type="caution">
    <text evidence="1">The sequence shown here is derived from an EMBL/GenBank/DDBJ whole genome shotgun (WGS) entry which is preliminary data.</text>
</comment>
<accession>A0AAP5H1N8</accession>
<dbReference type="EMBL" id="JAVDTR010000005">
    <property type="protein sequence ID" value="MDR6723655.1"/>
    <property type="molecule type" value="Genomic_DNA"/>
</dbReference>
<protein>
    <submittedName>
        <fullName evidence="1">Uncharacterized protein</fullName>
    </submittedName>
</protein>